<accession>A0A1Y3F0Y1</accession>
<proteinExistence type="predicted"/>
<reference evidence="2 3" key="1">
    <citation type="submission" date="2015-04" db="EMBL/GenBank/DDBJ databases">
        <title>Draft genome of the roundworm Trichinella nativa.</title>
        <authorList>
            <person name="Mitreva M."/>
        </authorList>
    </citation>
    <scope>NUCLEOTIDE SEQUENCE [LARGE SCALE GENOMIC DNA]</scope>
    <source>
        <strain evidence="2 3">ISS45</strain>
    </source>
</reference>
<evidence type="ECO:0000256" key="1">
    <source>
        <dbReference type="SAM" id="Coils"/>
    </source>
</evidence>
<protein>
    <submittedName>
        <fullName evidence="2">Uncharacterized protein</fullName>
    </submittedName>
</protein>
<sequence length="106" mass="12253">MALDLLSSDTPFLDSESDQMIFSEMSALRENMLEIQNENVCLKSENELLRTKLMLHSSTDRTEICNDYDLIRKSYQSQIDNLLASTHTAESKATYFHREVSIACRR</sequence>
<comment type="caution">
    <text evidence="2">The sequence shown here is derived from an EMBL/GenBank/DDBJ whole genome shotgun (WGS) entry which is preliminary data.</text>
</comment>
<keyword evidence="1" id="KW-0175">Coiled coil</keyword>
<name>A0A1Y3F0Y1_9BILA</name>
<gene>
    <name evidence="2" type="ORF">D917_05083</name>
</gene>
<dbReference type="EMBL" id="LVZM01000399">
    <property type="protein sequence ID" value="OUC49766.1"/>
    <property type="molecule type" value="Genomic_DNA"/>
</dbReference>
<evidence type="ECO:0000313" key="2">
    <source>
        <dbReference type="EMBL" id="OUC49766.1"/>
    </source>
</evidence>
<evidence type="ECO:0000313" key="3">
    <source>
        <dbReference type="Proteomes" id="UP000243006"/>
    </source>
</evidence>
<organism evidence="2 3">
    <name type="scientific">Trichinella nativa</name>
    <dbReference type="NCBI Taxonomy" id="6335"/>
    <lineage>
        <taxon>Eukaryota</taxon>
        <taxon>Metazoa</taxon>
        <taxon>Ecdysozoa</taxon>
        <taxon>Nematoda</taxon>
        <taxon>Enoplea</taxon>
        <taxon>Dorylaimia</taxon>
        <taxon>Trichinellida</taxon>
        <taxon>Trichinellidae</taxon>
        <taxon>Trichinella</taxon>
    </lineage>
</organism>
<dbReference type="Proteomes" id="UP000243006">
    <property type="component" value="Unassembled WGS sequence"/>
</dbReference>
<dbReference type="AlphaFoldDB" id="A0A1Y3F0Y1"/>
<feature type="coiled-coil region" evidence="1">
    <location>
        <begin position="25"/>
        <end position="52"/>
    </location>
</feature>